<dbReference type="Proteomes" id="UP000694891">
    <property type="component" value="Unplaced"/>
</dbReference>
<dbReference type="GeneTree" id="ENSGT00940000160260"/>
<dbReference type="STRING" id="144197.ENSSPAP00000005797"/>
<dbReference type="PANTHER" id="PTHR15715">
    <property type="entry name" value="CENTROSOMAL PROTEIN OF 170 KDA"/>
    <property type="match status" value="1"/>
</dbReference>
<name>A0A3B4ZVR3_9TELE</name>
<feature type="coiled-coil region" evidence="1">
    <location>
        <begin position="459"/>
        <end position="514"/>
    </location>
</feature>
<dbReference type="PANTHER" id="PTHR15715:SF21">
    <property type="entry name" value="TRAF3-INTERACTING JNK-ACTIVATING MODULATOR"/>
    <property type="match status" value="1"/>
</dbReference>
<sequence>MDVLSLSGIQLSPVKEFDQMVEVRAEKREHLRGRNNVTSCRSPTRELDTALIKRELKQKRQLEFLRRRSVSPEPSSSKPMDLSSRRKRSQIRFSTKHYICSSKSETLHTNMQSTPTVNGHPVMISAPNRSTTDDPSTSKWASLWSEQISLMKQEKGHAVKKASTSIPVIQESSQHRTKSTHRKDNGINLQKTSTKTFIQTEKIHQKKILREAGVQSESGFVTVKESDIQRLADYLQEALWREEALKKKLASLQESTTNLVNSSSKIWTSRCTEDLLRNKIKTLEAQLQVCLLKFPKDGVKKLVVQMEKQRLMYEEKALVALQKTTQEKTEALSKAETLQKALVTAKAEALRWQSLYEELKLSSGQLRENQYLSNEQLQQLHSQVELSRAREDELREEVVSLRQEKQELQYNICLLEENNQTLREEIQHLRDGSDESQDFMMQEILTSQEPEPQLTVRRDSQLEEHLRHTQEKLQLKEKECEELRSDLHAMEQECQSSQARLSQCRDELRQLSHRRRRTMPCGSWWKLCLIFLLLFAVAGAAMLWLWHPDFREQVEDLYSDIETRIEDYLMEMASPRHSGCFRPI</sequence>
<feature type="coiled-coil region" evidence="1">
    <location>
        <begin position="377"/>
        <end position="411"/>
    </location>
</feature>
<keyword evidence="3" id="KW-0812">Transmembrane</keyword>
<dbReference type="Ensembl" id="ENSSPAT00000005914.1">
    <property type="protein sequence ID" value="ENSSPAP00000005797.1"/>
    <property type="gene ID" value="ENSSPAG00000004485.1"/>
</dbReference>
<evidence type="ECO:0000313" key="5">
    <source>
        <dbReference type="Proteomes" id="UP000694891"/>
    </source>
</evidence>
<protein>
    <submittedName>
        <fullName evidence="4 6">TRAF3-interacting JNK-activating modulator-like</fullName>
    </submittedName>
</protein>
<dbReference type="OrthoDB" id="8886722at2759"/>
<evidence type="ECO:0000313" key="4">
    <source>
        <dbReference type="Ensembl" id="ENSSPAP00000005797.1"/>
    </source>
</evidence>
<evidence type="ECO:0000256" key="3">
    <source>
        <dbReference type="SAM" id="Phobius"/>
    </source>
</evidence>
<feature type="region of interest" description="Disordered" evidence="2">
    <location>
        <begin position="64"/>
        <end position="89"/>
    </location>
</feature>
<keyword evidence="1" id="KW-0175">Coiled coil</keyword>
<dbReference type="CTD" id="80342"/>
<proteinExistence type="predicted"/>
<evidence type="ECO:0000256" key="2">
    <source>
        <dbReference type="SAM" id="MobiDB-lite"/>
    </source>
</evidence>
<feature type="transmembrane region" description="Helical" evidence="3">
    <location>
        <begin position="524"/>
        <end position="546"/>
    </location>
</feature>
<keyword evidence="5" id="KW-1185">Reference proteome</keyword>
<gene>
    <name evidence="6" type="primary">LOC103367807</name>
</gene>
<organism evidence="4">
    <name type="scientific">Stegastes partitus</name>
    <name type="common">bicolor damselfish</name>
    <dbReference type="NCBI Taxonomy" id="144197"/>
    <lineage>
        <taxon>Eukaryota</taxon>
        <taxon>Metazoa</taxon>
        <taxon>Chordata</taxon>
        <taxon>Craniata</taxon>
        <taxon>Vertebrata</taxon>
        <taxon>Euteleostomi</taxon>
        <taxon>Actinopterygii</taxon>
        <taxon>Neopterygii</taxon>
        <taxon>Teleostei</taxon>
        <taxon>Neoteleostei</taxon>
        <taxon>Acanthomorphata</taxon>
        <taxon>Ovalentaria</taxon>
        <taxon>Pomacentridae</taxon>
        <taxon>Stegastes</taxon>
    </lineage>
</organism>
<dbReference type="CDD" id="cd21912">
    <property type="entry name" value="CC1_T3JAM"/>
    <property type="match status" value="1"/>
</dbReference>
<dbReference type="AlphaFoldDB" id="A0A3B4ZVR3"/>
<dbReference type="RefSeq" id="XP_008294173.1">
    <property type="nucleotide sequence ID" value="XM_008295951.1"/>
</dbReference>
<feature type="coiled-coil region" evidence="1">
    <location>
        <begin position="321"/>
        <end position="348"/>
    </location>
</feature>
<evidence type="ECO:0000313" key="6">
    <source>
        <dbReference type="RefSeq" id="XP_008294173.1"/>
    </source>
</evidence>
<reference evidence="4" key="1">
    <citation type="submission" date="2023-09" db="UniProtKB">
        <authorList>
            <consortium name="Ensembl"/>
        </authorList>
    </citation>
    <scope>IDENTIFICATION</scope>
</reference>
<dbReference type="InterPro" id="IPR051176">
    <property type="entry name" value="Cent_Immune-Sig_Mod"/>
</dbReference>
<keyword evidence="3" id="KW-0472">Membrane</keyword>
<evidence type="ECO:0000256" key="1">
    <source>
        <dbReference type="SAM" id="Coils"/>
    </source>
</evidence>
<accession>A0A3B4ZVR3</accession>
<keyword evidence="3" id="KW-1133">Transmembrane helix</keyword>
<reference evidence="6" key="2">
    <citation type="submission" date="2025-04" db="UniProtKB">
        <authorList>
            <consortium name="RefSeq"/>
        </authorList>
    </citation>
    <scope>IDENTIFICATION</scope>
</reference>